<keyword evidence="3" id="KW-1185">Reference proteome</keyword>
<dbReference type="EMBL" id="JANPWB010000005">
    <property type="protein sequence ID" value="KAJ1184334.1"/>
    <property type="molecule type" value="Genomic_DNA"/>
</dbReference>
<reference evidence="2" key="1">
    <citation type="journal article" date="2022" name="bioRxiv">
        <title>Sequencing and chromosome-scale assembly of the giantPleurodeles waltlgenome.</title>
        <authorList>
            <person name="Brown T."/>
            <person name="Elewa A."/>
            <person name="Iarovenko S."/>
            <person name="Subramanian E."/>
            <person name="Araus A.J."/>
            <person name="Petzold A."/>
            <person name="Susuki M."/>
            <person name="Suzuki K.-i.T."/>
            <person name="Hayashi T."/>
            <person name="Toyoda A."/>
            <person name="Oliveira C."/>
            <person name="Osipova E."/>
            <person name="Leigh N.D."/>
            <person name="Simon A."/>
            <person name="Yun M.H."/>
        </authorList>
    </citation>
    <scope>NUCLEOTIDE SEQUENCE</scope>
    <source>
        <strain evidence="2">20211129_DDA</strain>
        <tissue evidence="2">Liver</tissue>
    </source>
</reference>
<dbReference type="Proteomes" id="UP001066276">
    <property type="component" value="Chromosome 3_1"/>
</dbReference>
<comment type="caution">
    <text evidence="2">The sequence shown here is derived from an EMBL/GenBank/DDBJ whole genome shotgun (WGS) entry which is preliminary data.</text>
</comment>
<name>A0AAV7U7M8_PLEWA</name>
<evidence type="ECO:0000313" key="2">
    <source>
        <dbReference type="EMBL" id="KAJ1184334.1"/>
    </source>
</evidence>
<proteinExistence type="predicted"/>
<sequence>MKRDEHEPGACPGLREIRSPITAQMSLAPASLPELARQRPRGRHETEDRWGEAGGILKRLNRRALYSCHRVIFCTEQTIYDFLTAPIPKVRAFQTADKNSCRRPSSHHVGIFLLPENGRCSHASVMCTYPGSNLSGSNATFPEIECDNEVPSPETLRTMMPCGDWFAYDENQQVGADSGNNSHFKIRRRFHCLRGISEGEIAFKQRAQRPGFASLLNGK</sequence>
<evidence type="ECO:0000256" key="1">
    <source>
        <dbReference type="SAM" id="MobiDB-lite"/>
    </source>
</evidence>
<evidence type="ECO:0000313" key="3">
    <source>
        <dbReference type="Proteomes" id="UP001066276"/>
    </source>
</evidence>
<protein>
    <submittedName>
        <fullName evidence="2">Uncharacterized protein</fullName>
    </submittedName>
</protein>
<organism evidence="2 3">
    <name type="scientific">Pleurodeles waltl</name>
    <name type="common">Iberian ribbed newt</name>
    <dbReference type="NCBI Taxonomy" id="8319"/>
    <lineage>
        <taxon>Eukaryota</taxon>
        <taxon>Metazoa</taxon>
        <taxon>Chordata</taxon>
        <taxon>Craniata</taxon>
        <taxon>Vertebrata</taxon>
        <taxon>Euteleostomi</taxon>
        <taxon>Amphibia</taxon>
        <taxon>Batrachia</taxon>
        <taxon>Caudata</taxon>
        <taxon>Salamandroidea</taxon>
        <taxon>Salamandridae</taxon>
        <taxon>Pleurodelinae</taxon>
        <taxon>Pleurodeles</taxon>
    </lineage>
</organism>
<feature type="region of interest" description="Disordered" evidence="1">
    <location>
        <begin position="28"/>
        <end position="48"/>
    </location>
</feature>
<accession>A0AAV7U7M8</accession>
<gene>
    <name evidence="2" type="ORF">NDU88_001142</name>
</gene>
<dbReference type="AlphaFoldDB" id="A0AAV7U7M8"/>